<accession>A0A3S5EJX0</accession>
<gene>
    <name evidence="2" type="ORF">NCTC10437_04871</name>
</gene>
<feature type="signal peptide" evidence="1">
    <location>
        <begin position="1"/>
        <end position="24"/>
    </location>
</feature>
<proteinExistence type="predicted"/>
<keyword evidence="1" id="KW-0732">Signal</keyword>
<dbReference type="AlphaFoldDB" id="A0A3S5EJX0"/>
<dbReference type="InterPro" id="IPR014710">
    <property type="entry name" value="RmlC-like_jellyroll"/>
</dbReference>
<dbReference type="InterPro" id="IPR011051">
    <property type="entry name" value="RmlC_Cupin_sf"/>
</dbReference>
<dbReference type="Proteomes" id="UP000279306">
    <property type="component" value="Chromosome"/>
</dbReference>
<dbReference type="KEGG" id="mauu:NCTC10437_04871"/>
<organism evidence="2 3">
    <name type="scientific">Mycolicibacterium aurum</name>
    <name type="common">Mycobacterium aurum</name>
    <dbReference type="NCBI Taxonomy" id="1791"/>
    <lineage>
        <taxon>Bacteria</taxon>
        <taxon>Bacillati</taxon>
        <taxon>Actinomycetota</taxon>
        <taxon>Actinomycetes</taxon>
        <taxon>Mycobacteriales</taxon>
        <taxon>Mycobacteriaceae</taxon>
        <taxon>Mycolicibacterium</taxon>
    </lineage>
</organism>
<dbReference type="STRING" id="1791.GCA_001049355_03720"/>
<reference evidence="2 3" key="1">
    <citation type="submission" date="2018-12" db="EMBL/GenBank/DDBJ databases">
        <authorList>
            <consortium name="Pathogen Informatics"/>
        </authorList>
    </citation>
    <scope>NUCLEOTIDE SEQUENCE [LARGE SCALE GENOMIC DNA]</scope>
    <source>
        <strain evidence="2 3">NCTC10437</strain>
    </source>
</reference>
<keyword evidence="3" id="KW-1185">Reference proteome</keyword>
<evidence type="ECO:0000256" key="1">
    <source>
        <dbReference type="SAM" id="SignalP"/>
    </source>
</evidence>
<dbReference type="EMBL" id="LR134356">
    <property type="protein sequence ID" value="VEG57850.1"/>
    <property type="molecule type" value="Genomic_DNA"/>
</dbReference>
<sequence>MVVMHRYVAAAAMSLAAVTATAPAGPASATPSVGTSAVTLSANTVDGVDYVTREITIAPGGSTGWHYHDPTVYGLIRSGTLTRTLANCQVDGTFPAGTAVAEGRGPDHVHLGRNLGSEPLVMWVSYVAPAGTPLSVDMPDPGCGFA</sequence>
<evidence type="ECO:0000313" key="2">
    <source>
        <dbReference type="EMBL" id="VEG57850.1"/>
    </source>
</evidence>
<dbReference type="RefSeq" id="WP_170216934.1">
    <property type="nucleotide sequence ID" value="NZ_CVQQ01000012.1"/>
</dbReference>
<evidence type="ECO:0000313" key="3">
    <source>
        <dbReference type="Proteomes" id="UP000279306"/>
    </source>
</evidence>
<dbReference type="SUPFAM" id="SSF51182">
    <property type="entry name" value="RmlC-like cupins"/>
    <property type="match status" value="1"/>
</dbReference>
<name>A0A3S5EJX0_MYCAU</name>
<protein>
    <submittedName>
        <fullName evidence="2">Cupin domain-containing protein</fullName>
    </submittedName>
</protein>
<dbReference type="Gene3D" id="2.60.120.10">
    <property type="entry name" value="Jelly Rolls"/>
    <property type="match status" value="1"/>
</dbReference>
<feature type="chain" id="PRO_5038361264" evidence="1">
    <location>
        <begin position="25"/>
        <end position="146"/>
    </location>
</feature>